<dbReference type="RefSeq" id="WP_113946457.1">
    <property type="nucleotide sequence ID" value="NZ_JBHEEG010000017.1"/>
</dbReference>
<reference evidence="1 2" key="1">
    <citation type="submission" date="2018-06" db="EMBL/GenBank/DDBJ databases">
        <title>Genomic Encyclopedia of Type Strains, Phase IV (KMG-IV): sequencing the most valuable type-strain genomes for metagenomic binning, comparative biology and taxonomic classification.</title>
        <authorList>
            <person name="Goeker M."/>
        </authorList>
    </citation>
    <scope>NUCLEOTIDE SEQUENCE [LARGE SCALE GENOMIC DNA]</scope>
    <source>
        <strain evidence="1 2">DSM 25619</strain>
    </source>
</reference>
<dbReference type="AlphaFoldDB" id="A0A366DFI9"/>
<name>A0A366DFI9_9HYPH</name>
<dbReference type="Proteomes" id="UP000252893">
    <property type="component" value="Unassembled WGS sequence"/>
</dbReference>
<dbReference type="InterPro" id="IPR029044">
    <property type="entry name" value="Nucleotide-diphossugar_trans"/>
</dbReference>
<evidence type="ECO:0008006" key="3">
    <source>
        <dbReference type="Google" id="ProtNLM"/>
    </source>
</evidence>
<accession>A0A366DFI9</accession>
<protein>
    <recommendedName>
        <fullName evidence="3">Glycosyl transferase family 2</fullName>
    </recommendedName>
</protein>
<evidence type="ECO:0000313" key="1">
    <source>
        <dbReference type="EMBL" id="RBO88766.1"/>
    </source>
</evidence>
<dbReference type="SUPFAM" id="SSF53448">
    <property type="entry name" value="Nucleotide-diphospho-sugar transferases"/>
    <property type="match status" value="1"/>
</dbReference>
<evidence type="ECO:0000313" key="2">
    <source>
        <dbReference type="Proteomes" id="UP000252893"/>
    </source>
</evidence>
<keyword evidence="2" id="KW-1185">Reference proteome</keyword>
<organism evidence="1 2">
    <name type="scientific">Pseudochrobactrum asaccharolyticum</name>
    <dbReference type="NCBI Taxonomy" id="354351"/>
    <lineage>
        <taxon>Bacteria</taxon>
        <taxon>Pseudomonadati</taxon>
        <taxon>Pseudomonadota</taxon>
        <taxon>Alphaproteobacteria</taxon>
        <taxon>Hyphomicrobiales</taxon>
        <taxon>Brucellaceae</taxon>
        <taxon>Pseudochrobactrum</taxon>
    </lineage>
</organism>
<dbReference type="Gene3D" id="3.90.550.10">
    <property type="entry name" value="Spore Coat Polysaccharide Biosynthesis Protein SpsA, Chain A"/>
    <property type="match status" value="1"/>
</dbReference>
<gene>
    <name evidence="1" type="ORF">DFR47_1187</name>
</gene>
<sequence>MTIPIRTDLIDVITPSRRGFHYYRRILQEAALNPQRWMHHHFIVIFDDDHENNVHALLRWLDKARETMVLPRISATNAPAGSPDILRQIGLGMGSNPYVYFQDDDDPLPLHLDQCMKLMEHGHLDAVFGGTETITERGMTVEQFPRIINGKFVGDVLAGQALFPSYGHPLAALFTRKVLQRVPIYDGSHYHNGNALPFNVRFMNSCVIITALPDICRRVRLHRDNDTGILNTRSAMELATDIRQWRDYIHNPSVVKFQSIIADYLETGWIKTFCEIATLVDEELGN</sequence>
<comment type="caution">
    <text evidence="1">The sequence shown here is derived from an EMBL/GenBank/DDBJ whole genome shotgun (WGS) entry which is preliminary data.</text>
</comment>
<dbReference type="EMBL" id="QNRH01000018">
    <property type="protein sequence ID" value="RBO88766.1"/>
    <property type="molecule type" value="Genomic_DNA"/>
</dbReference>
<proteinExistence type="predicted"/>